<evidence type="ECO:0000313" key="2">
    <source>
        <dbReference type="Proteomes" id="UP000321083"/>
    </source>
</evidence>
<accession>A0A5C6M615</accession>
<reference evidence="1 2" key="2">
    <citation type="submission" date="2019-08" db="EMBL/GenBank/DDBJ databases">
        <authorList>
            <person name="Henke P."/>
        </authorList>
    </citation>
    <scope>NUCLEOTIDE SEQUENCE [LARGE SCALE GENOMIC DNA]</scope>
    <source>
        <strain evidence="1">Phe10_nw2017</strain>
    </source>
</reference>
<dbReference type="EMBL" id="SRHE01000214">
    <property type="protein sequence ID" value="TWW09657.1"/>
    <property type="molecule type" value="Genomic_DNA"/>
</dbReference>
<dbReference type="Proteomes" id="UP000321083">
    <property type="component" value="Unassembled WGS sequence"/>
</dbReference>
<comment type="caution">
    <text evidence="1">The sequence shown here is derived from an EMBL/GenBank/DDBJ whole genome shotgun (WGS) entry which is preliminary data.</text>
</comment>
<organism evidence="1 2">
    <name type="scientific">Planctomyces bekefii</name>
    <dbReference type="NCBI Taxonomy" id="1653850"/>
    <lineage>
        <taxon>Bacteria</taxon>
        <taxon>Pseudomonadati</taxon>
        <taxon>Planctomycetota</taxon>
        <taxon>Planctomycetia</taxon>
        <taxon>Planctomycetales</taxon>
        <taxon>Planctomycetaceae</taxon>
        <taxon>Planctomyces</taxon>
    </lineage>
</organism>
<dbReference type="InterPro" id="IPR038081">
    <property type="entry name" value="CalX-like_sf"/>
</dbReference>
<gene>
    <name evidence="1" type="ORF">E3A20_12130</name>
</gene>
<dbReference type="SUPFAM" id="SSF141072">
    <property type="entry name" value="CalX-like"/>
    <property type="match status" value="1"/>
</dbReference>
<proteinExistence type="predicted"/>
<keyword evidence="2" id="KW-1185">Reference proteome</keyword>
<evidence type="ECO:0000313" key="1">
    <source>
        <dbReference type="EMBL" id="TWW09657.1"/>
    </source>
</evidence>
<sequence length="730" mass="75399">MNAGGRIFISGQDILYNGVTTAFLQNYLKVSTFASDVTTAAHTETGVTGDPITSGMALAAAAPADFASLYVDAVTPMADAAGILQHGVTTASSPFSAVRYRGDYSAGGFGMVFSTVPFESISSSAAAPNNQATFLKNVIDYLNGQAIAVRVSPPSAAATTEAGGQVTFTVSLSAQPAADVVIPVSVSDATEATVSVSSLVFTAANWATPQTVTVTGVNDSVDDGNIAYQVVLGAATSADTAWNGIDAADVSLSNTDDDTAGITVGTISGTTTTEAGAAVSFTIRLNSEPTADVTLAFSSSDATEGSVSPASVTFTAANWNTPVTVTGTGVDDTFFDGNIAWTLVIGAAASLDSLYNGNNPADFSLTNLDDEAPPATKFYVVDDATANRTFEYDSAGVPIENYALNSGNTTPRGLAMTAVGDKVWVVDAARRVYIYNTSGALLGNWALGTLATNATVEGIATDGTHVWIVDARSDRVYYYANAAARTTGTQTATSNFALTRGNAIPKDIVWGRQNNVSYLWVVDDTTTVDRVYRYTLNASGVSTAVSSWAISTQNAAPTGIALDPANGVMDLWISDSGTDRVYRYADGRTLTAPVLTSSFALGPGNANPQGIADPPPVAVESQLPGYRVEQSGVADDSQFPTVVNRRSLLPTGGVSGEQSGLTTLLSPVARRSSTAVTKKSETPVISERASRVAEQFGQSPVAVSSGGTESRELLDDVFGQLSSSGLSWLH</sequence>
<protein>
    <submittedName>
        <fullName evidence="1">Uncharacterized protein</fullName>
    </submittedName>
</protein>
<dbReference type="SUPFAM" id="SSF63825">
    <property type="entry name" value="YWTD domain"/>
    <property type="match status" value="1"/>
</dbReference>
<dbReference type="AlphaFoldDB" id="A0A5C6M615"/>
<reference evidence="1 2" key="1">
    <citation type="submission" date="2019-08" db="EMBL/GenBank/DDBJ databases">
        <title>100 year-old enigma solved: identification of Planctomyces bekefii, the type genus and species of the phylum Planctomycetes.</title>
        <authorList>
            <person name="Svetlana D.N."/>
            <person name="Overmann J."/>
        </authorList>
    </citation>
    <scope>NUCLEOTIDE SEQUENCE [LARGE SCALE GENOMIC DNA]</scope>
    <source>
        <strain evidence="1">Phe10_nw2017</strain>
    </source>
</reference>
<name>A0A5C6M615_9PLAN</name>
<dbReference type="Gene3D" id="2.120.10.30">
    <property type="entry name" value="TolB, C-terminal domain"/>
    <property type="match status" value="1"/>
</dbReference>
<dbReference type="InterPro" id="IPR011042">
    <property type="entry name" value="6-blade_b-propeller_TolB-like"/>
</dbReference>